<accession>A0A3Q3VIF7</accession>
<dbReference type="GO" id="GO:0000209">
    <property type="term" value="P:protein polyubiquitination"/>
    <property type="evidence" value="ECO:0007669"/>
    <property type="project" value="TreeGrafter"/>
</dbReference>
<feature type="domain" description="FIST C-domain" evidence="1">
    <location>
        <begin position="155"/>
        <end position="286"/>
    </location>
</feature>
<dbReference type="InterPro" id="IPR013702">
    <property type="entry name" value="FIST_domain_N"/>
</dbReference>
<protein>
    <recommendedName>
        <fullName evidence="1">FIST C-domain domain-containing protein</fullName>
    </recommendedName>
</protein>
<dbReference type="OMA" id="YHAYTTI"/>
<evidence type="ECO:0000259" key="1">
    <source>
        <dbReference type="SMART" id="SM01204"/>
    </source>
</evidence>
<dbReference type="GO" id="GO:0048742">
    <property type="term" value="P:regulation of skeletal muscle fiber development"/>
    <property type="evidence" value="ECO:0007669"/>
    <property type="project" value="TreeGrafter"/>
</dbReference>
<organism evidence="2 3">
    <name type="scientific">Mola mola</name>
    <name type="common">Ocean sunfish</name>
    <name type="synonym">Tetraodon mola</name>
    <dbReference type="NCBI Taxonomy" id="94237"/>
    <lineage>
        <taxon>Eukaryota</taxon>
        <taxon>Metazoa</taxon>
        <taxon>Chordata</taxon>
        <taxon>Craniata</taxon>
        <taxon>Vertebrata</taxon>
        <taxon>Euteleostomi</taxon>
        <taxon>Actinopterygii</taxon>
        <taxon>Neopterygii</taxon>
        <taxon>Teleostei</taxon>
        <taxon>Neoteleostei</taxon>
        <taxon>Acanthomorphata</taxon>
        <taxon>Eupercaria</taxon>
        <taxon>Tetraodontiformes</taxon>
        <taxon>Molidae</taxon>
        <taxon>Mola</taxon>
    </lineage>
</organism>
<evidence type="ECO:0000313" key="2">
    <source>
        <dbReference type="Ensembl" id="ENSMMOP00000000311.1"/>
    </source>
</evidence>
<dbReference type="SMART" id="SM01204">
    <property type="entry name" value="FIST_C"/>
    <property type="match status" value="1"/>
</dbReference>
<dbReference type="PANTHER" id="PTHR14939:SF5">
    <property type="entry name" value="F-BOX ONLY PROTEIN 22"/>
    <property type="match status" value="1"/>
</dbReference>
<keyword evidence="3" id="KW-1185">Reference proteome</keyword>
<dbReference type="Proteomes" id="UP000261620">
    <property type="component" value="Unplaced"/>
</dbReference>
<dbReference type="AlphaFoldDB" id="A0A3Q3VIF7"/>
<reference evidence="2" key="2">
    <citation type="submission" date="2025-09" db="UniProtKB">
        <authorList>
            <consortium name="Ensembl"/>
        </authorList>
    </citation>
    <scope>IDENTIFICATION</scope>
</reference>
<dbReference type="InterPro" id="IPR019494">
    <property type="entry name" value="FIST_C"/>
</dbReference>
<dbReference type="Pfam" id="PF08495">
    <property type="entry name" value="FIST"/>
    <property type="match status" value="1"/>
</dbReference>
<sequence>MGENQDFAASLQDSKAAYVLSNVAEVVERILTFVPTKSLLRIANDKHIKQFKKSRHSPATVEELNLLFPNNCDIMGIATPGIVTPSGPCSSPPQEYQEGEAGFAIMFPSMEGVNIKPFHFCKKSISPATLKEALVDNPELRVVLVFVYEAYKSGGARFLRQILEPLAKTKALIAGGLVESVFSPPRHCSQGAYGVVGLALSGPKVQGASVLLDQDISNPKAAETTIRRLKAAKIPERNTLGFMFACVGRGQNYYNNQPNVEANAFHKVFPNTPLFGLFGNGEIGCDRIVKDDYTLCDTDTDTLQHEYTTVMTLV</sequence>
<dbReference type="GO" id="GO:0032436">
    <property type="term" value="P:positive regulation of proteasomal ubiquitin-dependent protein catabolic process"/>
    <property type="evidence" value="ECO:0007669"/>
    <property type="project" value="TreeGrafter"/>
</dbReference>
<dbReference type="STRING" id="94237.ENSMMOP00000000311"/>
<dbReference type="Pfam" id="PF10442">
    <property type="entry name" value="FIST_C"/>
    <property type="match status" value="1"/>
</dbReference>
<name>A0A3Q3VIF7_MOLML</name>
<proteinExistence type="predicted"/>
<dbReference type="PANTHER" id="PTHR14939">
    <property type="entry name" value="F-BOX ONLY PROTEIN 22"/>
    <property type="match status" value="1"/>
</dbReference>
<reference evidence="2" key="1">
    <citation type="submission" date="2025-08" db="UniProtKB">
        <authorList>
            <consortium name="Ensembl"/>
        </authorList>
    </citation>
    <scope>IDENTIFICATION</scope>
</reference>
<evidence type="ECO:0000313" key="3">
    <source>
        <dbReference type="Proteomes" id="UP000261620"/>
    </source>
</evidence>
<dbReference type="Ensembl" id="ENSMMOT00000000315.1">
    <property type="protein sequence ID" value="ENSMMOP00000000311.1"/>
    <property type="gene ID" value="ENSMMOG00000000252.1"/>
</dbReference>